<feature type="transmembrane region" description="Helical" evidence="7">
    <location>
        <begin position="110"/>
        <end position="134"/>
    </location>
</feature>
<evidence type="ECO:0000256" key="2">
    <source>
        <dbReference type="ARBA" id="ARBA00006840"/>
    </source>
</evidence>
<evidence type="ECO:0000256" key="7">
    <source>
        <dbReference type="SAM" id="Phobius"/>
    </source>
</evidence>
<dbReference type="AlphaFoldDB" id="A0A9Q0FLV0"/>
<feature type="region of interest" description="Disordered" evidence="6">
    <location>
        <begin position="1"/>
        <end position="34"/>
    </location>
</feature>
<reference evidence="8" key="1">
    <citation type="submission" date="2022-02" db="EMBL/GenBank/DDBJ databases">
        <authorList>
            <person name="Henning P.M."/>
            <person name="McCubbin A.G."/>
            <person name="Shore J.S."/>
        </authorList>
    </citation>
    <scope>NUCLEOTIDE SEQUENCE</scope>
    <source>
        <strain evidence="8">F60SS</strain>
        <tissue evidence="8">Leaves</tissue>
    </source>
</reference>
<keyword evidence="9" id="KW-1185">Reference proteome</keyword>
<feature type="transmembrane region" description="Helical" evidence="7">
    <location>
        <begin position="44"/>
        <end position="67"/>
    </location>
</feature>
<gene>
    <name evidence="8" type="ORF">Tsubulata_006230</name>
</gene>
<comment type="subcellular location">
    <subcellularLocation>
        <location evidence="1">Membrane</location>
        <topology evidence="1">Multi-pass membrane protein</topology>
    </subcellularLocation>
</comment>
<dbReference type="Proteomes" id="UP001141552">
    <property type="component" value="Unassembled WGS sequence"/>
</dbReference>
<accession>A0A9Q0FLV0</accession>
<evidence type="ECO:0000313" key="8">
    <source>
        <dbReference type="EMBL" id="KAJ4833124.1"/>
    </source>
</evidence>
<proteinExistence type="inferred from homology"/>
<sequence>MSENARPPPAEAAAPAEDKKKPKEEAAAPPPKATRGKKVKVKSITGLLSLVTMVLSLPVLASAIWLLYMKDYDCEKLLRLPRLQLEIGIGMILLFLISNGAVMLRTRFPIPAFFIVMPALLVLLVMGLALVGAYKMENRRLMATPSWFRERVRNDDNWENIKSCIYSTETCDDLASRTAHLRSYDFTLKKLSFIEYGCCRPPAGCEMEYVNATYWRRGSGYVDHIQEGLDCGAWENNHSVLCYNCKGCRDGFVRLMESKWWKLGVFFILMALLLFICHLSIFIATMLERYKAG</sequence>
<dbReference type="PANTHER" id="PTHR32191">
    <property type="entry name" value="TETRASPANIN-8-RELATED"/>
    <property type="match status" value="1"/>
</dbReference>
<keyword evidence="3 7" id="KW-0812">Transmembrane</keyword>
<evidence type="ECO:0000256" key="5">
    <source>
        <dbReference type="ARBA" id="ARBA00023136"/>
    </source>
</evidence>
<comment type="similarity">
    <text evidence="2">Belongs to the tetraspanin (TM4SF) family.</text>
</comment>
<dbReference type="GO" id="GO:0009734">
    <property type="term" value="P:auxin-activated signaling pathway"/>
    <property type="evidence" value="ECO:0007669"/>
    <property type="project" value="InterPro"/>
</dbReference>
<dbReference type="EMBL" id="JAKUCV010005017">
    <property type="protein sequence ID" value="KAJ4833124.1"/>
    <property type="molecule type" value="Genomic_DNA"/>
</dbReference>
<feature type="transmembrane region" description="Helical" evidence="7">
    <location>
        <begin position="263"/>
        <end position="287"/>
    </location>
</feature>
<reference evidence="8" key="2">
    <citation type="journal article" date="2023" name="Plants (Basel)">
        <title>Annotation of the Turnera subulata (Passifloraceae) Draft Genome Reveals the S-Locus Evolved after the Divergence of Turneroideae from Passifloroideae in a Stepwise Manner.</title>
        <authorList>
            <person name="Henning P.M."/>
            <person name="Roalson E.H."/>
            <person name="Mir W."/>
            <person name="McCubbin A.G."/>
            <person name="Shore J.S."/>
        </authorList>
    </citation>
    <scope>NUCLEOTIDE SEQUENCE</scope>
    <source>
        <strain evidence="8">F60SS</strain>
    </source>
</reference>
<name>A0A9Q0FLV0_9ROSI</name>
<evidence type="ECO:0000256" key="1">
    <source>
        <dbReference type="ARBA" id="ARBA00004141"/>
    </source>
</evidence>
<dbReference type="GO" id="GO:0016020">
    <property type="term" value="C:membrane"/>
    <property type="evidence" value="ECO:0007669"/>
    <property type="project" value="UniProtKB-SubCell"/>
</dbReference>
<organism evidence="8 9">
    <name type="scientific">Turnera subulata</name>
    <dbReference type="NCBI Taxonomy" id="218843"/>
    <lineage>
        <taxon>Eukaryota</taxon>
        <taxon>Viridiplantae</taxon>
        <taxon>Streptophyta</taxon>
        <taxon>Embryophyta</taxon>
        <taxon>Tracheophyta</taxon>
        <taxon>Spermatophyta</taxon>
        <taxon>Magnoliopsida</taxon>
        <taxon>eudicotyledons</taxon>
        <taxon>Gunneridae</taxon>
        <taxon>Pentapetalae</taxon>
        <taxon>rosids</taxon>
        <taxon>fabids</taxon>
        <taxon>Malpighiales</taxon>
        <taxon>Passifloraceae</taxon>
        <taxon>Turnera</taxon>
    </lineage>
</organism>
<dbReference type="Pfam" id="PF00335">
    <property type="entry name" value="Tetraspanin"/>
    <property type="match status" value="1"/>
</dbReference>
<evidence type="ECO:0000313" key="9">
    <source>
        <dbReference type="Proteomes" id="UP001141552"/>
    </source>
</evidence>
<comment type="caution">
    <text evidence="8">The sequence shown here is derived from an EMBL/GenBank/DDBJ whole genome shotgun (WGS) entry which is preliminary data.</text>
</comment>
<feature type="compositionally biased region" description="Pro residues" evidence="6">
    <location>
        <begin position="1"/>
        <end position="10"/>
    </location>
</feature>
<evidence type="ECO:0000256" key="4">
    <source>
        <dbReference type="ARBA" id="ARBA00022989"/>
    </source>
</evidence>
<dbReference type="InterPro" id="IPR044991">
    <property type="entry name" value="TET_plant"/>
</dbReference>
<feature type="transmembrane region" description="Helical" evidence="7">
    <location>
        <begin position="87"/>
        <end position="104"/>
    </location>
</feature>
<keyword evidence="5 7" id="KW-0472">Membrane</keyword>
<feature type="compositionally biased region" description="Basic and acidic residues" evidence="6">
    <location>
        <begin position="16"/>
        <end position="26"/>
    </location>
</feature>
<dbReference type="InterPro" id="IPR018499">
    <property type="entry name" value="Tetraspanin/Peripherin"/>
</dbReference>
<dbReference type="OrthoDB" id="761290at2759"/>
<protein>
    <recommendedName>
        <fullName evidence="10">Tetraspanin</fullName>
    </recommendedName>
</protein>
<evidence type="ECO:0000256" key="3">
    <source>
        <dbReference type="ARBA" id="ARBA00022692"/>
    </source>
</evidence>
<evidence type="ECO:0000256" key="6">
    <source>
        <dbReference type="SAM" id="MobiDB-lite"/>
    </source>
</evidence>
<evidence type="ECO:0008006" key="10">
    <source>
        <dbReference type="Google" id="ProtNLM"/>
    </source>
</evidence>
<keyword evidence="4 7" id="KW-1133">Transmembrane helix</keyword>